<dbReference type="SUPFAM" id="SSF52540">
    <property type="entry name" value="P-loop containing nucleoside triphosphate hydrolases"/>
    <property type="match status" value="1"/>
</dbReference>
<comment type="similarity">
    <text evidence="12">Belongs to the helicase family. PriA subfamily.</text>
</comment>
<evidence type="ECO:0000256" key="3">
    <source>
        <dbReference type="ARBA" id="ARBA00022723"/>
    </source>
</evidence>
<dbReference type="GO" id="GO:0006302">
    <property type="term" value="P:double-strand break repair"/>
    <property type="evidence" value="ECO:0007669"/>
    <property type="project" value="InterPro"/>
</dbReference>
<dbReference type="GO" id="GO:0006269">
    <property type="term" value="P:DNA replication, synthesis of primer"/>
    <property type="evidence" value="ECO:0007669"/>
    <property type="project" value="UniProtKB-KW"/>
</dbReference>
<feature type="binding site" evidence="12">
    <location>
        <position position="491"/>
    </location>
    <ligand>
        <name>Zn(2+)</name>
        <dbReference type="ChEBI" id="CHEBI:29105"/>
        <label>2</label>
    </ligand>
</feature>
<comment type="cofactor">
    <cofactor evidence="12">
        <name>Zn(2+)</name>
        <dbReference type="ChEBI" id="CHEBI:29105"/>
    </cofactor>
    <text evidence="12">Binds 2 zinc ions per subunit.</text>
</comment>
<keyword evidence="9 12" id="KW-0238">DNA-binding</keyword>
<dbReference type="Pfam" id="PF18074">
    <property type="entry name" value="PriA_C"/>
    <property type="match status" value="1"/>
</dbReference>
<dbReference type="GO" id="GO:0003677">
    <property type="term" value="F:DNA binding"/>
    <property type="evidence" value="ECO:0007669"/>
    <property type="project" value="UniProtKB-UniRule"/>
</dbReference>
<dbReference type="FunFam" id="3.40.50.300:FF:000489">
    <property type="entry name" value="Primosome assembly protein PriA"/>
    <property type="match status" value="1"/>
</dbReference>
<feature type="domain" description="Helicase C-terminal" evidence="15">
    <location>
        <begin position="523"/>
        <end position="682"/>
    </location>
</feature>
<feature type="binding site" evidence="12">
    <location>
        <position position="494"/>
    </location>
    <ligand>
        <name>Zn(2+)</name>
        <dbReference type="ChEBI" id="CHEBI:29105"/>
        <label>2</label>
    </ligand>
</feature>
<keyword evidence="6 12" id="KW-0347">Helicase</keyword>
<dbReference type="SMART" id="SM00490">
    <property type="entry name" value="HELICc"/>
    <property type="match status" value="1"/>
</dbReference>
<dbReference type="Pfam" id="PF00270">
    <property type="entry name" value="DEAD"/>
    <property type="match status" value="1"/>
</dbReference>
<keyword evidence="10 12" id="KW-0413">Isomerase</keyword>
<evidence type="ECO:0000259" key="16">
    <source>
        <dbReference type="PROSITE" id="PS51266"/>
    </source>
</evidence>
<dbReference type="PROSITE" id="PS51266">
    <property type="entry name" value="ZF_CHY"/>
    <property type="match status" value="1"/>
</dbReference>
<dbReference type="SMART" id="SM00487">
    <property type="entry name" value="DEXDc"/>
    <property type="match status" value="1"/>
</dbReference>
<feature type="domain" description="Helicase ATP-binding" evidence="14">
    <location>
        <begin position="253"/>
        <end position="420"/>
    </location>
</feature>
<proteinExistence type="inferred from homology"/>
<evidence type="ECO:0000256" key="2">
    <source>
        <dbReference type="ARBA" id="ARBA00022705"/>
    </source>
</evidence>
<accession>A0A6N3XCJ8</accession>
<dbReference type="Pfam" id="PF17764">
    <property type="entry name" value="PriA_3primeBD"/>
    <property type="match status" value="1"/>
</dbReference>
<evidence type="ECO:0000256" key="13">
    <source>
        <dbReference type="SAM" id="MobiDB-lite"/>
    </source>
</evidence>
<evidence type="ECO:0000259" key="14">
    <source>
        <dbReference type="PROSITE" id="PS51192"/>
    </source>
</evidence>
<evidence type="ECO:0000256" key="12">
    <source>
        <dbReference type="HAMAP-Rule" id="MF_00983"/>
    </source>
</evidence>
<dbReference type="GO" id="GO:0006270">
    <property type="term" value="P:DNA replication initiation"/>
    <property type="evidence" value="ECO:0007669"/>
    <property type="project" value="TreeGrafter"/>
</dbReference>
<evidence type="ECO:0000256" key="11">
    <source>
        <dbReference type="ARBA" id="ARBA00048988"/>
    </source>
</evidence>
<evidence type="ECO:0000256" key="10">
    <source>
        <dbReference type="ARBA" id="ARBA00023235"/>
    </source>
</evidence>
<gene>
    <name evidence="12" type="primary">priA</name>
    <name evidence="17" type="ORF">TH68_04820</name>
</gene>
<comment type="subunit">
    <text evidence="12">Component of the replication restart primosome.</text>
</comment>
<dbReference type="InterPro" id="IPR008913">
    <property type="entry name" value="Znf_CHY"/>
</dbReference>
<evidence type="ECO:0000256" key="5">
    <source>
        <dbReference type="ARBA" id="ARBA00022801"/>
    </source>
</evidence>
<reference evidence="17 18" key="1">
    <citation type="submission" date="2015-01" db="EMBL/GenBank/DDBJ databases">
        <title>Lifestyle Evolution in Cyanobacterial Symbionts of Sponges.</title>
        <authorList>
            <person name="Burgsdorf I."/>
            <person name="Slaby B.M."/>
            <person name="Handley K.M."/>
            <person name="Haber M."/>
            <person name="Blom J."/>
            <person name="Marshall C.W."/>
            <person name="Gilbert J.A."/>
            <person name="Hentschel U."/>
            <person name="Steindler L."/>
        </authorList>
    </citation>
    <scope>NUCLEOTIDE SEQUENCE [LARGE SCALE GENOMIC DNA]</scope>
    <source>
        <strain evidence="17">142</strain>
    </source>
</reference>
<comment type="catalytic activity">
    <reaction evidence="11 12">
        <text>ATP + H2O = ADP + phosphate + H(+)</text>
        <dbReference type="Rhea" id="RHEA:13065"/>
        <dbReference type="ChEBI" id="CHEBI:15377"/>
        <dbReference type="ChEBI" id="CHEBI:15378"/>
        <dbReference type="ChEBI" id="CHEBI:30616"/>
        <dbReference type="ChEBI" id="CHEBI:43474"/>
        <dbReference type="ChEBI" id="CHEBI:456216"/>
        <dbReference type="EC" id="5.6.2.4"/>
    </reaction>
</comment>
<dbReference type="GO" id="GO:1990077">
    <property type="term" value="C:primosome complex"/>
    <property type="evidence" value="ECO:0007669"/>
    <property type="project" value="UniProtKB-UniRule"/>
</dbReference>
<dbReference type="InterPro" id="IPR011545">
    <property type="entry name" value="DEAD/DEAH_box_helicase_dom"/>
</dbReference>
<protein>
    <recommendedName>
        <fullName evidence="12">Replication restart protein PriA</fullName>
    </recommendedName>
    <alternativeName>
        <fullName evidence="12">ATP-dependent DNA helicase PriA</fullName>
        <ecNumber evidence="12">5.6.2.4</ecNumber>
    </alternativeName>
    <alternativeName>
        <fullName evidence="12">DNA 3'-5' helicase PriA</fullName>
    </alternativeName>
</protein>
<keyword evidence="2 12" id="KW-0235">DNA replication</keyword>
<dbReference type="InterPro" id="IPR001650">
    <property type="entry name" value="Helicase_C-like"/>
</dbReference>
<keyword evidence="8 12" id="KW-0067">ATP-binding</keyword>
<feature type="region of interest" description="Disordered" evidence="13">
    <location>
        <begin position="212"/>
        <end position="240"/>
    </location>
</feature>
<feature type="domain" description="CHY-type" evidence="16">
    <location>
        <begin position="464"/>
        <end position="533"/>
    </location>
</feature>
<dbReference type="GO" id="GO:0016787">
    <property type="term" value="F:hydrolase activity"/>
    <property type="evidence" value="ECO:0007669"/>
    <property type="project" value="UniProtKB-KW"/>
</dbReference>
<keyword evidence="4 12" id="KW-0547">Nucleotide-binding</keyword>
<feature type="binding site" evidence="12">
    <location>
        <position position="482"/>
    </location>
    <ligand>
        <name>Zn(2+)</name>
        <dbReference type="ChEBI" id="CHEBI:29105"/>
        <label>1</label>
    </ligand>
</feature>
<evidence type="ECO:0000256" key="9">
    <source>
        <dbReference type="ARBA" id="ARBA00023125"/>
    </source>
</evidence>
<evidence type="ECO:0000313" key="18">
    <source>
        <dbReference type="Proteomes" id="UP000035054"/>
    </source>
</evidence>
<dbReference type="InterPro" id="IPR041236">
    <property type="entry name" value="PriA_C"/>
</dbReference>
<organism evidence="17 18">
    <name type="scientific">Candidatus Synechococcus spongiarum 142</name>
    <dbReference type="NCBI Taxonomy" id="1608213"/>
    <lineage>
        <taxon>Bacteria</taxon>
        <taxon>Bacillati</taxon>
        <taxon>Cyanobacteriota</taxon>
        <taxon>Cyanophyceae</taxon>
        <taxon>Synechococcales</taxon>
        <taxon>Synechococcaceae</taxon>
        <taxon>Synechococcus</taxon>
    </lineage>
</organism>
<dbReference type="Gene3D" id="3.40.1440.60">
    <property type="entry name" value="PriA, 3(prime) DNA-binding domain"/>
    <property type="match status" value="1"/>
</dbReference>
<keyword evidence="3 12" id="KW-0479">Metal-binding</keyword>
<dbReference type="PROSITE" id="PS51194">
    <property type="entry name" value="HELICASE_CTER"/>
    <property type="match status" value="1"/>
</dbReference>
<keyword evidence="7 12" id="KW-0862">Zinc</keyword>
<evidence type="ECO:0000313" key="17">
    <source>
        <dbReference type="EMBL" id="KKZ14434.1"/>
    </source>
</evidence>
<dbReference type="HAMAP" id="MF_00983">
    <property type="entry name" value="PriA"/>
    <property type="match status" value="1"/>
</dbReference>
<dbReference type="Pfam" id="PF00271">
    <property type="entry name" value="Helicase_C"/>
    <property type="match status" value="1"/>
</dbReference>
<dbReference type="GO" id="GO:0006310">
    <property type="term" value="P:DNA recombination"/>
    <property type="evidence" value="ECO:0007669"/>
    <property type="project" value="InterPro"/>
</dbReference>
<dbReference type="PANTHER" id="PTHR30580">
    <property type="entry name" value="PRIMOSOMAL PROTEIN N"/>
    <property type="match status" value="1"/>
</dbReference>
<dbReference type="PROSITE" id="PS51192">
    <property type="entry name" value="HELICASE_ATP_BIND_1"/>
    <property type="match status" value="1"/>
</dbReference>
<feature type="binding site" evidence="12">
    <location>
        <position position="485"/>
    </location>
    <ligand>
        <name>Zn(2+)</name>
        <dbReference type="ChEBI" id="CHEBI:29105"/>
        <label>1</label>
    </ligand>
</feature>
<evidence type="ECO:0000256" key="6">
    <source>
        <dbReference type="ARBA" id="ARBA00022806"/>
    </source>
</evidence>
<dbReference type="InterPro" id="IPR041222">
    <property type="entry name" value="PriA_3primeBD"/>
</dbReference>
<dbReference type="InterPro" id="IPR027417">
    <property type="entry name" value="P-loop_NTPase"/>
</dbReference>
<evidence type="ECO:0000256" key="8">
    <source>
        <dbReference type="ARBA" id="ARBA00022840"/>
    </source>
</evidence>
<keyword evidence="1 12" id="KW-0639">Primosome</keyword>
<dbReference type="PANTHER" id="PTHR30580:SF0">
    <property type="entry name" value="PRIMOSOMAL PROTEIN N"/>
    <property type="match status" value="1"/>
</dbReference>
<dbReference type="EMBL" id="JXUO01000163">
    <property type="protein sequence ID" value="KKZ14434.1"/>
    <property type="molecule type" value="Genomic_DNA"/>
</dbReference>
<dbReference type="GO" id="GO:0005524">
    <property type="term" value="F:ATP binding"/>
    <property type="evidence" value="ECO:0007669"/>
    <property type="project" value="UniProtKB-UniRule"/>
</dbReference>
<feature type="binding site" evidence="12">
    <location>
        <position position="518"/>
    </location>
    <ligand>
        <name>Zn(2+)</name>
        <dbReference type="ChEBI" id="CHEBI:29105"/>
        <label>2</label>
    </ligand>
</feature>
<dbReference type="AlphaFoldDB" id="A0A6N3XCJ8"/>
<dbReference type="InterPro" id="IPR005259">
    <property type="entry name" value="PriA"/>
</dbReference>
<dbReference type="Proteomes" id="UP000035054">
    <property type="component" value="Unassembled WGS sequence"/>
</dbReference>
<evidence type="ECO:0000256" key="4">
    <source>
        <dbReference type="ARBA" id="ARBA00022741"/>
    </source>
</evidence>
<name>A0A6N3XCJ8_9SYNE</name>
<dbReference type="NCBIfam" id="TIGR00595">
    <property type="entry name" value="priA"/>
    <property type="match status" value="1"/>
</dbReference>
<evidence type="ECO:0000256" key="7">
    <source>
        <dbReference type="ARBA" id="ARBA00022833"/>
    </source>
</evidence>
<dbReference type="Gene3D" id="3.40.50.300">
    <property type="entry name" value="P-loop containing nucleotide triphosphate hydrolases"/>
    <property type="match status" value="2"/>
</dbReference>
<dbReference type="InterPro" id="IPR014001">
    <property type="entry name" value="Helicase_ATP-bd"/>
</dbReference>
<dbReference type="EC" id="5.6.2.4" evidence="12"/>
<dbReference type="GO" id="GO:0043138">
    <property type="term" value="F:3'-5' DNA helicase activity"/>
    <property type="evidence" value="ECO:0007669"/>
    <property type="project" value="UniProtKB-EC"/>
</dbReference>
<dbReference type="InterPro" id="IPR042115">
    <property type="entry name" value="PriA_3primeBD_sf"/>
</dbReference>
<comment type="caution">
    <text evidence="17">The sequence shown here is derived from an EMBL/GenBank/DDBJ whole genome shotgun (WGS) entry which is preliminary data.</text>
</comment>
<dbReference type="GO" id="GO:0008270">
    <property type="term" value="F:zinc ion binding"/>
    <property type="evidence" value="ECO:0007669"/>
    <property type="project" value="UniProtKB-UniRule"/>
</dbReference>
<evidence type="ECO:0000259" key="15">
    <source>
        <dbReference type="PROSITE" id="PS51194"/>
    </source>
</evidence>
<evidence type="ECO:0000256" key="1">
    <source>
        <dbReference type="ARBA" id="ARBA00022515"/>
    </source>
</evidence>
<keyword evidence="5 12" id="KW-0378">Hydrolase</keyword>
<feature type="binding site" evidence="12">
    <location>
        <position position="515"/>
    </location>
    <ligand>
        <name>Zn(2+)</name>
        <dbReference type="ChEBI" id="CHEBI:29105"/>
        <label>2</label>
    </ligand>
</feature>
<comment type="function">
    <text evidence="12">Initiates the restart of stalled replication forks, which reloads the replicative helicase on sites other than the origin of replication. Recognizes and binds to abandoned replication forks and remodels them to uncover a helicase loading site. Promotes assembly of the primosome at these replication forks.</text>
</comment>
<feature type="binding site" evidence="12">
    <location>
        <position position="528"/>
    </location>
    <ligand>
        <name>Zn(2+)</name>
        <dbReference type="ChEBI" id="CHEBI:29105"/>
        <label>1</label>
    </ligand>
</feature>
<sequence>MLDNSFRLCNSLLASDSPIWLDVLVEIGPGTLLLTYANHPTESVEPGDLVWVPVRQRLRAGLVMAERPEPPPGVSREQLQTVRNLILKGAFSRRWRQLIGWCAQHTHTSLLQVLRTALPPGVLGQRVGEHQSRQGRRQLWVQRQPHPSAQRLNQQSVTERQQHLLRRLDRHGPQGCWLKDLLQDSGCSRVPVNNLVRAGLLKLESRQLERRCHVAPKQPRLPPPDSGNSATEPPRQLTPGQTKVLASLTATTGLPTGQGREYLLWGITGSGKTEIYLQAAAFWLARGRDVLMLCPEIGLIPQLLDRCRRRFPHRVLSYSSHLSDGERRQTWECCRHGGPWLVVGTRSAAFLPLARLGLVVLDEEHDPSYKQEAPMPCYHARDVARYRAQQDGACLLLGSATPSLESWRRCQDGVCQLLRLKERVAGGRLPAIRVVDMRQELARGQRTAISRPLRDRLEAICGRGEQAVLFVPRRGYSPFLNCRSCGEAVMCPHCALALTVHRHHSGGAQQDVLRCHWCNHRQPLQTHCTHCGSTAFKPFGIGTQRVVELLLQQLPGLRLLRYDHDTTRGKDGHRRILEQFAQHQADVLVGTQMLAKGMDLPNVTMAVVLAADGLMHRPDLRAQEQALQVFFQLAGRAGRGAKPGEVLVQTYAPEHVVVRSLVEGCYDRFLNQEMESRRRHGLVPYVRACLLRLSGASARTTANGAALLAAHLSPQLHHRGWTVVGPAPAPVARAAQRSRWQLLLHGPEGPLPLPSGQNLRAVLPRGVDLTIDPDPMHL</sequence>
<feature type="binding site" evidence="12">
    <location>
        <position position="531"/>
    </location>
    <ligand>
        <name>Zn(2+)</name>
        <dbReference type="ChEBI" id="CHEBI:29105"/>
        <label>1</label>
    </ligand>
</feature>
<comment type="catalytic activity">
    <reaction evidence="12">
        <text>Couples ATP hydrolysis with the unwinding of duplex DNA by translocating in the 3'-5' direction.</text>
        <dbReference type="EC" id="5.6.2.4"/>
    </reaction>
</comment>